<evidence type="ECO:0000313" key="18">
    <source>
        <dbReference type="EMBL" id="MBB4223721.1"/>
    </source>
</evidence>
<dbReference type="Gene3D" id="3.55.50.30">
    <property type="match status" value="1"/>
</dbReference>
<dbReference type="PROSITE" id="PS52016">
    <property type="entry name" value="TONB_DEPENDENT_REC_3"/>
    <property type="match status" value="1"/>
</dbReference>
<dbReference type="InterPro" id="IPR039426">
    <property type="entry name" value="TonB-dep_rcpt-like"/>
</dbReference>
<organism evidence="18 19">
    <name type="scientific">Variovorax guangxiensis</name>
    <dbReference type="NCBI Taxonomy" id="1775474"/>
    <lineage>
        <taxon>Bacteria</taxon>
        <taxon>Pseudomonadati</taxon>
        <taxon>Pseudomonadota</taxon>
        <taxon>Betaproteobacteria</taxon>
        <taxon>Burkholderiales</taxon>
        <taxon>Comamonadaceae</taxon>
        <taxon>Variovorax</taxon>
    </lineage>
</organism>
<evidence type="ECO:0000313" key="19">
    <source>
        <dbReference type="Proteomes" id="UP000524450"/>
    </source>
</evidence>
<sequence>MFESNAPRRRTLSQFPSGAVTLVCAMALAFGGTSVSVQAQPASTAATIAQLSLPSQPLARTLGALSREFDTSIGGEGALLEGRTAPPLQGRYTLQQALDRVLAGSGLIAVSSSSSALTVIRGSAGSTSLKEVTVTAQADASTTEGSGSYTTRATGAATRMELSLRETPQSVSVIGRQQIDEQNLVSLDDVLRQTPGIVADRNDERVTFSSRGFALGTMIDGVPTLGFNSVAGEASMISTTLYDRVEVVRGAAGLLNGVGAPGGSVNLVRRRPGTEFAGRISAGIGSWSRYNVELDAGGPLNAAGTLRGRTVLSRTDGHSFVEGKKRSEDVLYGILEADLAPGTLLSLGYEHQKTAIDGANYGQSPLFFSDGTRTRLPRSFNSSAPWSFWDMYTDKVFASLDQRIGSGWRLKAEASYLRSDRKRASGDLTTYRAIDGLTGASTIDMRDNPADGTSKSFDVHLKGPFEAFGRVHEAVLGANYNDYRYNIHTNSAVPGVIDQRPLNFYLLQDYPRPAAFAYPLYSLSGTITEKAVYGSTRLRLLDPLSVIVGARATWYKADSSLVNWTSGERTMQPSAHESGVITPYFGIVYDLSKEFSLYASHTDIFQPNTVRDRNNVLLSPQRGKNVEVGLKGEHFGGRLNTSAAVFRTRESNLAVEDSGGVLLPDGSIPYRAVPGAKSKGFELTASGEVVPGWNVLAGYTYHAKRDDDGVLLNPQYPRRLLRLTTSYRLPGEWSKLTVGGSVSYQSGIYYDELNGLGRATQGGLTIFGLMARYDINERMSASMHIENVGDKRYYNGLGGYNGYTYGNPRNLWLKLSYKL</sequence>
<evidence type="ECO:0000256" key="7">
    <source>
        <dbReference type="ARBA" id="ARBA00022729"/>
    </source>
</evidence>
<dbReference type="CDD" id="cd01347">
    <property type="entry name" value="ligand_gated_channel"/>
    <property type="match status" value="1"/>
</dbReference>
<dbReference type="EMBL" id="JACIFZ010000005">
    <property type="protein sequence ID" value="MBB4223721.1"/>
    <property type="molecule type" value="Genomic_DNA"/>
</dbReference>
<evidence type="ECO:0000256" key="10">
    <source>
        <dbReference type="ARBA" id="ARBA00023077"/>
    </source>
</evidence>
<evidence type="ECO:0000256" key="12">
    <source>
        <dbReference type="ARBA" id="ARBA00023170"/>
    </source>
</evidence>
<dbReference type="Pfam" id="PF00593">
    <property type="entry name" value="TonB_dep_Rec_b-barrel"/>
    <property type="match status" value="1"/>
</dbReference>
<evidence type="ECO:0000259" key="17">
    <source>
        <dbReference type="SMART" id="SM00965"/>
    </source>
</evidence>
<evidence type="ECO:0000256" key="2">
    <source>
        <dbReference type="ARBA" id="ARBA00009810"/>
    </source>
</evidence>
<keyword evidence="11 14" id="KW-0472">Membrane</keyword>
<proteinExistence type="inferred from homology"/>
<dbReference type="GO" id="GO:0015344">
    <property type="term" value="F:siderophore uptake transmembrane transporter activity"/>
    <property type="evidence" value="ECO:0007669"/>
    <property type="project" value="TreeGrafter"/>
</dbReference>
<dbReference type="InterPro" id="IPR011662">
    <property type="entry name" value="Secretin/TonB_short_N"/>
</dbReference>
<dbReference type="InterPro" id="IPR000531">
    <property type="entry name" value="Beta-barrel_TonB"/>
</dbReference>
<keyword evidence="7 16" id="KW-0732">Signal</keyword>
<keyword evidence="5" id="KW-0410">Iron transport</keyword>
<gene>
    <name evidence="18" type="ORF">GGD71_004507</name>
</gene>
<dbReference type="PANTHER" id="PTHR32552:SF74">
    <property type="entry name" value="HYDROXAMATE SIDEROPHORE RECEPTOR FHUE"/>
    <property type="match status" value="1"/>
</dbReference>
<dbReference type="RefSeq" id="WP_260319382.1">
    <property type="nucleotide sequence ID" value="NZ_JACIFZ010000005.1"/>
</dbReference>
<keyword evidence="6 14" id="KW-0812">Transmembrane</keyword>
<evidence type="ECO:0000256" key="16">
    <source>
        <dbReference type="SAM" id="SignalP"/>
    </source>
</evidence>
<evidence type="ECO:0000256" key="9">
    <source>
        <dbReference type="ARBA" id="ARBA00023065"/>
    </source>
</evidence>
<dbReference type="InterPro" id="IPR036942">
    <property type="entry name" value="Beta-barrel_TonB_sf"/>
</dbReference>
<dbReference type="InterPro" id="IPR012910">
    <property type="entry name" value="Plug_dom"/>
</dbReference>
<keyword evidence="10 15" id="KW-0798">TonB box</keyword>
<dbReference type="Pfam" id="PF07660">
    <property type="entry name" value="STN"/>
    <property type="match status" value="1"/>
</dbReference>
<dbReference type="Pfam" id="PF07715">
    <property type="entry name" value="Plug"/>
    <property type="match status" value="1"/>
</dbReference>
<keyword evidence="12 18" id="KW-0675">Receptor</keyword>
<reference evidence="18 19" key="1">
    <citation type="submission" date="2020-08" db="EMBL/GenBank/DDBJ databases">
        <title>Genomic Encyclopedia of Type Strains, Phase IV (KMG-V): Genome sequencing to study the core and pangenomes of soil and plant-associated prokaryotes.</title>
        <authorList>
            <person name="Whitman W."/>
        </authorList>
    </citation>
    <scope>NUCLEOTIDE SEQUENCE [LARGE SCALE GENOMIC DNA]</scope>
    <source>
        <strain evidence="18 19">34/80</strain>
    </source>
</reference>
<evidence type="ECO:0000256" key="13">
    <source>
        <dbReference type="ARBA" id="ARBA00023237"/>
    </source>
</evidence>
<name>A0A840G343_9BURK</name>
<evidence type="ECO:0000256" key="11">
    <source>
        <dbReference type="ARBA" id="ARBA00023136"/>
    </source>
</evidence>
<keyword evidence="8" id="KW-0408">Iron</keyword>
<accession>A0A840G343</accession>
<comment type="subcellular location">
    <subcellularLocation>
        <location evidence="1 14">Cell outer membrane</location>
        <topology evidence="1 14">Multi-pass membrane protein</topology>
    </subcellularLocation>
</comment>
<keyword evidence="4 14" id="KW-1134">Transmembrane beta strand</keyword>
<keyword evidence="13 14" id="KW-0998">Cell outer membrane</keyword>
<dbReference type="Gene3D" id="2.40.170.20">
    <property type="entry name" value="TonB-dependent receptor, beta-barrel domain"/>
    <property type="match status" value="1"/>
</dbReference>
<feature type="signal peptide" evidence="16">
    <location>
        <begin position="1"/>
        <end position="39"/>
    </location>
</feature>
<dbReference type="GO" id="GO:0009279">
    <property type="term" value="C:cell outer membrane"/>
    <property type="evidence" value="ECO:0007669"/>
    <property type="project" value="UniProtKB-SubCell"/>
</dbReference>
<evidence type="ECO:0000256" key="3">
    <source>
        <dbReference type="ARBA" id="ARBA00022448"/>
    </source>
</evidence>
<dbReference type="GO" id="GO:0038023">
    <property type="term" value="F:signaling receptor activity"/>
    <property type="evidence" value="ECO:0007669"/>
    <property type="project" value="InterPro"/>
</dbReference>
<evidence type="ECO:0000256" key="4">
    <source>
        <dbReference type="ARBA" id="ARBA00022452"/>
    </source>
</evidence>
<dbReference type="Proteomes" id="UP000524450">
    <property type="component" value="Unassembled WGS sequence"/>
</dbReference>
<evidence type="ECO:0000256" key="5">
    <source>
        <dbReference type="ARBA" id="ARBA00022496"/>
    </source>
</evidence>
<dbReference type="Gene3D" id="2.170.130.10">
    <property type="entry name" value="TonB-dependent receptor, plug domain"/>
    <property type="match status" value="1"/>
</dbReference>
<dbReference type="NCBIfam" id="TIGR01783">
    <property type="entry name" value="TonB-siderophor"/>
    <property type="match status" value="1"/>
</dbReference>
<protein>
    <submittedName>
        <fullName evidence="18">Iron complex outermembrane receptor protein/outer membrane receptor for ferric coprogen and ferric-rhodotorulic acid</fullName>
    </submittedName>
</protein>
<keyword evidence="9" id="KW-0406">Ion transport</keyword>
<evidence type="ECO:0000256" key="1">
    <source>
        <dbReference type="ARBA" id="ARBA00004571"/>
    </source>
</evidence>
<dbReference type="InterPro" id="IPR010105">
    <property type="entry name" value="TonB_sidphr_rcpt"/>
</dbReference>
<dbReference type="SUPFAM" id="SSF56935">
    <property type="entry name" value="Porins"/>
    <property type="match status" value="1"/>
</dbReference>
<dbReference type="PANTHER" id="PTHR32552">
    <property type="entry name" value="FERRICHROME IRON RECEPTOR-RELATED"/>
    <property type="match status" value="1"/>
</dbReference>
<dbReference type="SMART" id="SM00965">
    <property type="entry name" value="STN"/>
    <property type="match status" value="1"/>
</dbReference>
<dbReference type="FunFam" id="2.170.130.10:FF:000010">
    <property type="entry name" value="Ferripyoverdine receptor"/>
    <property type="match status" value="1"/>
</dbReference>
<evidence type="ECO:0000256" key="8">
    <source>
        <dbReference type="ARBA" id="ARBA00023004"/>
    </source>
</evidence>
<feature type="domain" description="Secretin/TonB short N-terminal" evidence="17">
    <location>
        <begin position="71"/>
        <end position="122"/>
    </location>
</feature>
<comment type="similarity">
    <text evidence="2 14 15">Belongs to the TonB-dependent receptor family.</text>
</comment>
<dbReference type="AlphaFoldDB" id="A0A840G343"/>
<dbReference type="InterPro" id="IPR037066">
    <property type="entry name" value="Plug_dom_sf"/>
</dbReference>
<keyword evidence="3 14" id="KW-0813">Transport</keyword>
<comment type="caution">
    <text evidence="18">The sequence shown here is derived from an EMBL/GenBank/DDBJ whole genome shotgun (WGS) entry which is preliminary data.</text>
</comment>
<evidence type="ECO:0000256" key="14">
    <source>
        <dbReference type="PROSITE-ProRule" id="PRU01360"/>
    </source>
</evidence>
<evidence type="ECO:0000256" key="15">
    <source>
        <dbReference type="RuleBase" id="RU003357"/>
    </source>
</evidence>
<feature type="chain" id="PRO_5032741454" evidence="16">
    <location>
        <begin position="40"/>
        <end position="819"/>
    </location>
</feature>
<evidence type="ECO:0000256" key="6">
    <source>
        <dbReference type="ARBA" id="ARBA00022692"/>
    </source>
</evidence>
<dbReference type="GO" id="GO:0015891">
    <property type="term" value="P:siderophore transport"/>
    <property type="evidence" value="ECO:0007669"/>
    <property type="project" value="InterPro"/>
</dbReference>